<keyword evidence="5" id="KW-0496">Mitochondrion</keyword>
<keyword evidence="8" id="KW-1185">Reference proteome</keyword>
<gene>
    <name evidence="7" type="ORF">B0T16DRAFT_188109</name>
</gene>
<evidence type="ECO:0000256" key="2">
    <source>
        <dbReference type="ARBA" id="ARBA00004240"/>
    </source>
</evidence>
<dbReference type="GO" id="GO:0005783">
    <property type="term" value="C:endoplasmic reticulum"/>
    <property type="evidence" value="ECO:0007669"/>
    <property type="project" value="UniProtKB-SubCell"/>
</dbReference>
<dbReference type="InterPro" id="IPR052374">
    <property type="entry name" value="SERAC1"/>
</dbReference>
<dbReference type="EMBL" id="JAULSV010000005">
    <property type="protein sequence ID" value="KAK0643713.1"/>
    <property type="molecule type" value="Genomic_DNA"/>
</dbReference>
<comment type="caution">
    <text evidence="7">The sequence shown here is derived from an EMBL/GenBank/DDBJ whole genome shotgun (WGS) entry which is preliminary data.</text>
</comment>
<dbReference type="SUPFAM" id="SSF53474">
    <property type="entry name" value="alpha/beta-Hydrolases"/>
    <property type="match status" value="1"/>
</dbReference>
<sequence length="395" mass="43718">MANVYRPRAGTVFRVRGIPTNWDASQTESILAEHYGPTSAPTVQSLAQEVHRRSQTATFTFLHDVSMPMVNRPNGVWRVPLPKSLSGRRANQYLILDTDFHGITTLFTPPVDQHKLDVIAISGIGGHAFGSFKERGGDHMWLRDSLPLDLTLGDTDRPISRVMTYGFESTMAESRSVQSLEDLATSFRDSILTIVGDTVPRPVIFIAHSLGGLIVKEMLILLSKSKSEDGLRLFQAVAGILFFGVPHDGIDISSFILMVGDGPNRSLVESLSSENSHVLGTQRTSFYRAMTEGHGCEIVCFYETDRSPTATREHDGVWKMTGPAVTLVSKASATHCRPWEDSPEHACAIARTHSDMVKFGPEDHEYDKVCDRLRSLARRSLLRWEAIRSGPPSSI</sequence>
<dbReference type="GO" id="GO:0016020">
    <property type="term" value="C:membrane"/>
    <property type="evidence" value="ECO:0007669"/>
    <property type="project" value="UniProtKB-SubCell"/>
</dbReference>
<dbReference type="AlphaFoldDB" id="A0AA39Y0M5"/>
<evidence type="ECO:0000256" key="3">
    <source>
        <dbReference type="ARBA" id="ARBA00004370"/>
    </source>
</evidence>
<evidence type="ECO:0000313" key="8">
    <source>
        <dbReference type="Proteomes" id="UP001174936"/>
    </source>
</evidence>
<evidence type="ECO:0000256" key="4">
    <source>
        <dbReference type="ARBA" id="ARBA00022824"/>
    </source>
</evidence>
<dbReference type="Proteomes" id="UP001174936">
    <property type="component" value="Unassembled WGS sequence"/>
</dbReference>
<dbReference type="Gene3D" id="3.40.50.1820">
    <property type="entry name" value="alpha/beta hydrolase"/>
    <property type="match status" value="1"/>
</dbReference>
<reference evidence="7" key="1">
    <citation type="submission" date="2023-06" db="EMBL/GenBank/DDBJ databases">
        <title>Genome-scale phylogeny and comparative genomics of the fungal order Sordariales.</title>
        <authorList>
            <consortium name="Lawrence Berkeley National Laboratory"/>
            <person name="Hensen N."/>
            <person name="Bonometti L."/>
            <person name="Westerberg I."/>
            <person name="Brannstrom I.O."/>
            <person name="Guillou S."/>
            <person name="Cros-Aarteil S."/>
            <person name="Calhoun S."/>
            <person name="Haridas S."/>
            <person name="Kuo A."/>
            <person name="Mondo S."/>
            <person name="Pangilinan J."/>
            <person name="Riley R."/>
            <person name="Labutti K."/>
            <person name="Andreopoulos B."/>
            <person name="Lipzen A."/>
            <person name="Chen C."/>
            <person name="Yanf M."/>
            <person name="Daum C."/>
            <person name="Ng V."/>
            <person name="Clum A."/>
            <person name="Steindorff A."/>
            <person name="Ohm R."/>
            <person name="Martin F."/>
            <person name="Silar P."/>
            <person name="Natvig D."/>
            <person name="Lalanne C."/>
            <person name="Gautier V."/>
            <person name="Ament-Velasquez S.L."/>
            <person name="Kruys A."/>
            <person name="Hutchinson M.I."/>
            <person name="Powell A.J."/>
            <person name="Barry K."/>
            <person name="Miller A.N."/>
            <person name="Grigoriev I.V."/>
            <person name="Debuchy R."/>
            <person name="Gladieux P."/>
            <person name="Thoren M.H."/>
            <person name="Johannesson H."/>
        </authorList>
    </citation>
    <scope>NUCLEOTIDE SEQUENCE</scope>
    <source>
        <strain evidence="7">SMH2532-1</strain>
    </source>
</reference>
<organism evidence="7 8">
    <name type="scientific">Cercophora newfieldiana</name>
    <dbReference type="NCBI Taxonomy" id="92897"/>
    <lineage>
        <taxon>Eukaryota</taxon>
        <taxon>Fungi</taxon>
        <taxon>Dikarya</taxon>
        <taxon>Ascomycota</taxon>
        <taxon>Pezizomycotina</taxon>
        <taxon>Sordariomycetes</taxon>
        <taxon>Sordariomycetidae</taxon>
        <taxon>Sordariales</taxon>
        <taxon>Lasiosphaeriaceae</taxon>
        <taxon>Cercophora</taxon>
    </lineage>
</organism>
<comment type="subcellular location">
    <subcellularLocation>
        <location evidence="2">Endoplasmic reticulum</location>
    </subcellularLocation>
    <subcellularLocation>
        <location evidence="3">Membrane</location>
    </subcellularLocation>
    <subcellularLocation>
        <location evidence="1">Mitochondrion</location>
    </subcellularLocation>
</comment>
<protein>
    <recommendedName>
        <fullName evidence="9">DUF676 domain-containing protein</fullName>
    </recommendedName>
</protein>
<evidence type="ECO:0000256" key="6">
    <source>
        <dbReference type="ARBA" id="ARBA00023136"/>
    </source>
</evidence>
<accession>A0AA39Y0M5</accession>
<evidence type="ECO:0008006" key="9">
    <source>
        <dbReference type="Google" id="ProtNLM"/>
    </source>
</evidence>
<proteinExistence type="predicted"/>
<evidence type="ECO:0000256" key="5">
    <source>
        <dbReference type="ARBA" id="ARBA00023128"/>
    </source>
</evidence>
<keyword evidence="6" id="KW-0472">Membrane</keyword>
<dbReference type="InterPro" id="IPR029058">
    <property type="entry name" value="AB_hydrolase_fold"/>
</dbReference>
<dbReference type="PANTHER" id="PTHR48182:SF2">
    <property type="entry name" value="PROTEIN SERAC1"/>
    <property type="match status" value="1"/>
</dbReference>
<dbReference type="PANTHER" id="PTHR48182">
    <property type="entry name" value="PROTEIN SERAC1"/>
    <property type="match status" value="1"/>
</dbReference>
<keyword evidence="4" id="KW-0256">Endoplasmic reticulum</keyword>
<name>A0AA39Y0M5_9PEZI</name>
<dbReference type="GO" id="GO:0005739">
    <property type="term" value="C:mitochondrion"/>
    <property type="evidence" value="ECO:0007669"/>
    <property type="project" value="UniProtKB-SubCell"/>
</dbReference>
<evidence type="ECO:0000256" key="1">
    <source>
        <dbReference type="ARBA" id="ARBA00004173"/>
    </source>
</evidence>
<evidence type="ECO:0000313" key="7">
    <source>
        <dbReference type="EMBL" id="KAK0643713.1"/>
    </source>
</evidence>